<comment type="similarity">
    <text evidence="1 4">Belongs to the glycosyl hydrolase 26 family.</text>
</comment>
<keyword evidence="7" id="KW-1185">Reference proteome</keyword>
<dbReference type="InterPro" id="IPR017853">
    <property type="entry name" value="GH"/>
</dbReference>
<feature type="domain" description="GH26" evidence="5">
    <location>
        <begin position="39"/>
        <end position="336"/>
    </location>
</feature>
<evidence type="ECO:0000313" key="6">
    <source>
        <dbReference type="EMBL" id="APZ96410.1"/>
    </source>
</evidence>
<dbReference type="Pfam" id="PF02156">
    <property type="entry name" value="Glyco_hydro_26"/>
    <property type="match status" value="1"/>
</dbReference>
<dbReference type="RefSeq" id="WP_077027445.1">
    <property type="nucleotide sequence ID" value="NZ_CP017641.1"/>
</dbReference>
<protein>
    <submittedName>
        <fullName evidence="6">Endoglucanase H</fullName>
        <ecNumber evidence="6">3.2.1.4</ecNumber>
    </submittedName>
</protein>
<dbReference type="PANTHER" id="PTHR40079">
    <property type="entry name" value="MANNAN ENDO-1,4-BETA-MANNOSIDASE E-RELATED"/>
    <property type="match status" value="1"/>
</dbReference>
<accession>A0A1P8WQS7</accession>
<dbReference type="InterPro" id="IPR022790">
    <property type="entry name" value="GH26_dom"/>
</dbReference>
<evidence type="ECO:0000256" key="3">
    <source>
        <dbReference type="ARBA" id="ARBA00023295"/>
    </source>
</evidence>
<dbReference type="EC" id="3.2.1.4" evidence="6"/>
<dbReference type="OrthoDB" id="9802773at2"/>
<dbReference type="GO" id="GO:0016985">
    <property type="term" value="F:mannan endo-1,4-beta-mannosidase activity"/>
    <property type="evidence" value="ECO:0007669"/>
    <property type="project" value="InterPro"/>
</dbReference>
<evidence type="ECO:0000259" key="5">
    <source>
        <dbReference type="PROSITE" id="PS51764"/>
    </source>
</evidence>
<dbReference type="InterPro" id="IPR000805">
    <property type="entry name" value="Glyco_hydro_26"/>
</dbReference>
<keyword evidence="3 4" id="KW-0326">Glycosidase</keyword>
<evidence type="ECO:0000256" key="4">
    <source>
        <dbReference type="PROSITE-ProRule" id="PRU01100"/>
    </source>
</evidence>
<dbReference type="PANTHER" id="PTHR40079:SF4">
    <property type="entry name" value="GH26 DOMAIN-CONTAINING PROTEIN-RELATED"/>
    <property type="match status" value="1"/>
</dbReference>
<organism evidence="6 7">
    <name type="scientific">Fuerstiella marisgermanici</name>
    <dbReference type="NCBI Taxonomy" id="1891926"/>
    <lineage>
        <taxon>Bacteria</taxon>
        <taxon>Pseudomonadati</taxon>
        <taxon>Planctomycetota</taxon>
        <taxon>Planctomycetia</taxon>
        <taxon>Planctomycetales</taxon>
        <taxon>Planctomycetaceae</taxon>
        <taxon>Fuerstiella</taxon>
    </lineage>
</organism>
<evidence type="ECO:0000313" key="7">
    <source>
        <dbReference type="Proteomes" id="UP000187735"/>
    </source>
</evidence>
<keyword evidence="2 4" id="KW-0378">Hydrolase</keyword>
<dbReference type="KEGG" id="fmr:Fuma_06079"/>
<evidence type="ECO:0000256" key="2">
    <source>
        <dbReference type="ARBA" id="ARBA00022801"/>
    </source>
</evidence>
<proteinExistence type="inferred from homology"/>
<reference evidence="6 7" key="1">
    <citation type="journal article" date="2016" name="Front. Microbiol.">
        <title>Fuerstia marisgermanicae gen. nov., sp. nov., an Unusual Member of the Phylum Planctomycetes from the German Wadden Sea.</title>
        <authorList>
            <person name="Kohn T."/>
            <person name="Heuer A."/>
            <person name="Jogler M."/>
            <person name="Vollmers J."/>
            <person name="Boedeker C."/>
            <person name="Bunk B."/>
            <person name="Rast P."/>
            <person name="Borchert D."/>
            <person name="Glockner I."/>
            <person name="Freese H.M."/>
            <person name="Klenk H.P."/>
            <person name="Overmann J."/>
            <person name="Kaster A.K."/>
            <person name="Rohde M."/>
            <person name="Wiegand S."/>
            <person name="Jogler C."/>
        </authorList>
    </citation>
    <scope>NUCLEOTIDE SEQUENCE [LARGE SCALE GENOMIC DNA]</scope>
    <source>
        <strain evidence="6 7">NH11</strain>
    </source>
</reference>
<name>A0A1P8WQS7_9PLAN</name>
<dbReference type="EMBL" id="CP017641">
    <property type="protein sequence ID" value="APZ96410.1"/>
    <property type="molecule type" value="Genomic_DNA"/>
</dbReference>
<sequence length="348" mass="40045">MKSRFSKQMSSLCVLVILPVSMILFNGKEALQAIFYRQAESKLVTLSIDHKPKTKVEFTTVQPPKNKSPGRSCRLTFGAYDPTGELSDHNNLKIQHLYISWTQFDHKELLAGISKAEAAGRQILLTVEPWPNRDDQADTLLEDVTQGVYDESIDRVAEVLSESTVAKYVSWGHEMDQDLTERYPWSGKDPQKFIAAYRYVIDRIRKSTEADLSFVWVGVLKDTSVRYWPGDEYVDFIGMPVYSFPSWDQQTYGFIRDFRTTFEEKQNLIVDLDKPLMITEMGVAGSSDFESFWLHQAFLALDDYPRLTAVIFFYASDTEGAWGKNYPTPDWRVHPEAIRGLVDWKKTD</sequence>
<feature type="active site" description="Proton donor" evidence="4">
    <location>
        <position position="174"/>
    </location>
</feature>
<dbReference type="Gene3D" id="3.20.20.80">
    <property type="entry name" value="Glycosidases"/>
    <property type="match status" value="1"/>
</dbReference>
<dbReference type="PROSITE" id="PS51764">
    <property type="entry name" value="GH26"/>
    <property type="match status" value="1"/>
</dbReference>
<dbReference type="Proteomes" id="UP000187735">
    <property type="component" value="Chromosome"/>
</dbReference>
<gene>
    <name evidence="6" type="primary">celH</name>
    <name evidence="6" type="ORF">Fuma_06079</name>
</gene>
<dbReference type="GO" id="GO:0006080">
    <property type="term" value="P:substituted mannan metabolic process"/>
    <property type="evidence" value="ECO:0007669"/>
    <property type="project" value="InterPro"/>
</dbReference>
<dbReference type="SUPFAM" id="SSF51445">
    <property type="entry name" value="(Trans)glycosidases"/>
    <property type="match status" value="1"/>
</dbReference>
<dbReference type="STRING" id="1891926.Fuma_06079"/>
<dbReference type="AlphaFoldDB" id="A0A1P8WQS7"/>
<feature type="active site" description="Nucleophile" evidence="4">
    <location>
        <position position="280"/>
    </location>
</feature>
<dbReference type="GO" id="GO:0008810">
    <property type="term" value="F:cellulase activity"/>
    <property type="evidence" value="ECO:0007669"/>
    <property type="project" value="UniProtKB-EC"/>
</dbReference>
<evidence type="ECO:0000256" key="1">
    <source>
        <dbReference type="ARBA" id="ARBA00007754"/>
    </source>
</evidence>